<dbReference type="SUPFAM" id="SSF47413">
    <property type="entry name" value="lambda repressor-like DNA-binding domains"/>
    <property type="match status" value="1"/>
</dbReference>
<name>A0A6B8RFV7_9BACL</name>
<evidence type="ECO:0000256" key="2">
    <source>
        <dbReference type="ARBA" id="ARBA00023015"/>
    </source>
</evidence>
<dbReference type="InterPro" id="IPR010982">
    <property type="entry name" value="Lambda_DNA-bd_dom_sf"/>
</dbReference>
<dbReference type="Gene3D" id="1.10.260.40">
    <property type="entry name" value="lambda repressor-like DNA-binding domains"/>
    <property type="match status" value="1"/>
</dbReference>
<accession>A0A6B8RFV7</accession>
<protein>
    <submittedName>
        <fullName evidence="6">LacI family transcriptional regulator</fullName>
    </submittedName>
</protein>
<dbReference type="Proteomes" id="UP000426246">
    <property type="component" value="Chromosome"/>
</dbReference>
<dbReference type="GO" id="GO:0003700">
    <property type="term" value="F:DNA-binding transcription factor activity"/>
    <property type="evidence" value="ECO:0007669"/>
    <property type="project" value="TreeGrafter"/>
</dbReference>
<dbReference type="EMBL" id="CP034235">
    <property type="protein sequence ID" value="QGQ94308.1"/>
    <property type="molecule type" value="Genomic_DNA"/>
</dbReference>
<dbReference type="OrthoDB" id="9784962at2"/>
<keyword evidence="3" id="KW-0238">DNA-binding</keyword>
<evidence type="ECO:0000313" key="7">
    <source>
        <dbReference type="Proteomes" id="UP000426246"/>
    </source>
</evidence>
<dbReference type="CDD" id="cd06288">
    <property type="entry name" value="PBP1_sucrose_transcription_regulator"/>
    <property type="match status" value="1"/>
</dbReference>
<evidence type="ECO:0000259" key="5">
    <source>
        <dbReference type="PROSITE" id="PS50932"/>
    </source>
</evidence>
<dbReference type="InterPro" id="IPR028082">
    <property type="entry name" value="Peripla_BP_I"/>
</dbReference>
<evidence type="ECO:0000256" key="4">
    <source>
        <dbReference type="ARBA" id="ARBA00023163"/>
    </source>
</evidence>
<dbReference type="KEGG" id="ppsc:EHS13_05000"/>
<proteinExistence type="predicted"/>
<keyword evidence="7" id="KW-1185">Reference proteome</keyword>
<feature type="domain" description="HTH lacI-type" evidence="5">
    <location>
        <begin position="2"/>
        <end position="56"/>
    </location>
</feature>
<evidence type="ECO:0000256" key="1">
    <source>
        <dbReference type="ARBA" id="ARBA00022491"/>
    </source>
</evidence>
<evidence type="ECO:0000313" key="6">
    <source>
        <dbReference type="EMBL" id="QGQ94308.1"/>
    </source>
</evidence>
<dbReference type="PANTHER" id="PTHR30146">
    <property type="entry name" value="LACI-RELATED TRANSCRIPTIONAL REPRESSOR"/>
    <property type="match status" value="1"/>
</dbReference>
<dbReference type="Pfam" id="PF00356">
    <property type="entry name" value="LacI"/>
    <property type="match status" value="1"/>
</dbReference>
<dbReference type="InterPro" id="IPR046335">
    <property type="entry name" value="LacI/GalR-like_sensor"/>
</dbReference>
<sequence length="347" mass="38741">MIRIKDIAKLANVSTATISYVLNDSGSVSLETRNKVLKVVADLNYKPNNIAKSLKLKKTNTIGVIVEDITVFNSPEIVDGINDYANTENQSIILTNMRLFKHTGQNFLYQPDSHVEYAQRAMKELMSKQVDGIIYVGIHTRELTNLFNNLQIPIVYTYCYANDQPDLSVNYDDEFGAYDATKYLIDRGHEKIALISGPIDSDPTRLRFNGYYKAIMEHQLIFEPNDIKTGNWEFDSGFTLAKELLQVAKPATAILAMNDLMASGAIHACAELGLSVPRDVSIIGFDNREFSGHLTPALTTMDLPLHELGTQSMSTLLALINKDELPHNPIKPRCKLIERDSVASVSK</sequence>
<dbReference type="PROSITE" id="PS50932">
    <property type="entry name" value="HTH_LACI_2"/>
    <property type="match status" value="1"/>
</dbReference>
<organism evidence="6 7">
    <name type="scientific">Paenibacillus psychroresistens</name>
    <dbReference type="NCBI Taxonomy" id="1778678"/>
    <lineage>
        <taxon>Bacteria</taxon>
        <taxon>Bacillati</taxon>
        <taxon>Bacillota</taxon>
        <taxon>Bacilli</taxon>
        <taxon>Bacillales</taxon>
        <taxon>Paenibacillaceae</taxon>
        <taxon>Paenibacillus</taxon>
    </lineage>
</organism>
<reference evidence="7" key="1">
    <citation type="submission" date="2018-11" db="EMBL/GenBank/DDBJ databases">
        <title>Complete genome sequence of Paenibacillus sp. ML311-T8.</title>
        <authorList>
            <person name="Nam Y.-D."/>
            <person name="Kang J."/>
            <person name="Chung W.-H."/>
            <person name="Park Y.S."/>
        </authorList>
    </citation>
    <scope>NUCLEOTIDE SEQUENCE [LARGE SCALE GENOMIC DNA]</scope>
    <source>
        <strain evidence="7">ML311-T8</strain>
    </source>
</reference>
<gene>
    <name evidence="6" type="ORF">EHS13_05000</name>
</gene>
<dbReference type="InterPro" id="IPR000843">
    <property type="entry name" value="HTH_LacI"/>
</dbReference>
<dbReference type="SMART" id="SM00354">
    <property type="entry name" value="HTH_LACI"/>
    <property type="match status" value="1"/>
</dbReference>
<keyword evidence="4" id="KW-0804">Transcription</keyword>
<dbReference type="Pfam" id="PF13377">
    <property type="entry name" value="Peripla_BP_3"/>
    <property type="match status" value="1"/>
</dbReference>
<dbReference type="AlphaFoldDB" id="A0A6B8RFV7"/>
<dbReference type="RefSeq" id="WP_155699310.1">
    <property type="nucleotide sequence ID" value="NZ_CP034235.1"/>
</dbReference>
<dbReference type="PROSITE" id="PS00356">
    <property type="entry name" value="HTH_LACI_1"/>
    <property type="match status" value="1"/>
</dbReference>
<dbReference type="Gene3D" id="3.40.50.2300">
    <property type="match status" value="2"/>
</dbReference>
<dbReference type="PANTHER" id="PTHR30146:SF148">
    <property type="entry name" value="HTH-TYPE TRANSCRIPTIONAL REPRESSOR PURR-RELATED"/>
    <property type="match status" value="1"/>
</dbReference>
<dbReference type="GO" id="GO:0000976">
    <property type="term" value="F:transcription cis-regulatory region binding"/>
    <property type="evidence" value="ECO:0007669"/>
    <property type="project" value="TreeGrafter"/>
</dbReference>
<evidence type="ECO:0000256" key="3">
    <source>
        <dbReference type="ARBA" id="ARBA00023125"/>
    </source>
</evidence>
<dbReference type="CDD" id="cd01392">
    <property type="entry name" value="HTH_LacI"/>
    <property type="match status" value="1"/>
</dbReference>
<keyword evidence="2" id="KW-0805">Transcription regulation</keyword>
<dbReference type="SUPFAM" id="SSF53822">
    <property type="entry name" value="Periplasmic binding protein-like I"/>
    <property type="match status" value="1"/>
</dbReference>
<keyword evidence="1" id="KW-0678">Repressor</keyword>